<organism evidence="1 2">
    <name type="scientific">Novosphingobium mangrovi</name>
    <name type="common">ex Hu et al. 2023</name>
    <dbReference type="NCBI Taxonomy" id="2930094"/>
    <lineage>
        <taxon>Bacteria</taxon>
        <taxon>Pseudomonadati</taxon>
        <taxon>Pseudomonadota</taxon>
        <taxon>Alphaproteobacteria</taxon>
        <taxon>Sphingomonadales</taxon>
        <taxon>Sphingomonadaceae</taxon>
        <taxon>Novosphingobium</taxon>
    </lineage>
</organism>
<evidence type="ECO:0000313" key="2">
    <source>
        <dbReference type="Proteomes" id="UP001162802"/>
    </source>
</evidence>
<accession>A0ABT0ABA8</accession>
<reference evidence="1" key="1">
    <citation type="submission" date="2022-03" db="EMBL/GenBank/DDBJ databases">
        <title>Identification of a novel bacterium isolated from mangrove sediments.</title>
        <authorList>
            <person name="Pan X."/>
        </authorList>
    </citation>
    <scope>NUCLEOTIDE SEQUENCE</scope>
    <source>
        <strain evidence="1">B2637</strain>
    </source>
</reference>
<name>A0ABT0ABA8_9SPHN</name>
<dbReference type="RefSeq" id="WP_243798665.1">
    <property type="nucleotide sequence ID" value="NZ_JALHAT010000008.1"/>
</dbReference>
<protein>
    <recommendedName>
        <fullName evidence="3">Type VI secretion protein</fullName>
    </recommendedName>
</protein>
<gene>
    <name evidence="1" type="ORF">MTR65_07355</name>
</gene>
<evidence type="ECO:0000313" key="1">
    <source>
        <dbReference type="EMBL" id="MCJ1960490.1"/>
    </source>
</evidence>
<evidence type="ECO:0008006" key="3">
    <source>
        <dbReference type="Google" id="ProtNLM"/>
    </source>
</evidence>
<sequence>MPGPVLHTGTSAQCPHGAPLQILAASPRVSVGGMPVAVLSDPGVIAGCPFTLPNGTPQPCVTTRWLVAATRVMASGQPVLINPLTALCFSATQVPQGPPIITGSQSRVIAQ</sequence>
<keyword evidence="2" id="KW-1185">Reference proteome</keyword>
<dbReference type="EMBL" id="JALHAT010000008">
    <property type="protein sequence ID" value="MCJ1960490.1"/>
    <property type="molecule type" value="Genomic_DNA"/>
</dbReference>
<comment type="caution">
    <text evidence="1">The sequence shown here is derived from an EMBL/GenBank/DDBJ whole genome shotgun (WGS) entry which is preliminary data.</text>
</comment>
<proteinExistence type="predicted"/>
<dbReference type="Proteomes" id="UP001162802">
    <property type="component" value="Unassembled WGS sequence"/>
</dbReference>